<comment type="caution">
    <text evidence="2">The sequence shown here is derived from an EMBL/GenBank/DDBJ whole genome shotgun (WGS) entry which is preliminary data.</text>
</comment>
<keyword evidence="3" id="KW-1185">Reference proteome</keyword>
<dbReference type="PANTHER" id="PTHR36836:SF1">
    <property type="entry name" value="COLANIC ACID BIOSYNTHESIS PROTEIN WCAK"/>
    <property type="match status" value="1"/>
</dbReference>
<reference evidence="2 3" key="1">
    <citation type="submission" date="2017-07" db="EMBL/GenBank/DDBJ databases">
        <title>Leptospira spp. isolated from tropical soils.</title>
        <authorList>
            <person name="Thibeaux R."/>
            <person name="Iraola G."/>
            <person name="Ferres I."/>
            <person name="Bierque E."/>
            <person name="Girault D."/>
            <person name="Soupe-Gilbert M.-E."/>
            <person name="Picardeau M."/>
            <person name="Goarant C."/>
        </authorList>
    </citation>
    <scope>NUCLEOTIDE SEQUENCE [LARGE SCALE GENOMIC DNA]</scope>
    <source>
        <strain evidence="2 3">FH4-C-A2</strain>
    </source>
</reference>
<sequence length="384" mass="43996">MKKVLFSAFIGAGNIGDEAIAEVLVDKFKKESSIQISILSKNIQRTEKILSDPKIKILKQSILSFFNEVRRCDIFVLSGGGLLQDGSSALNIPFYFLQVFLARAVFKKKVILLCIGVGPIKTFLGSFFLRSMAPLTEYSLVRDKESEQLLIEHKFNPKSIDVAYDIVFNFQNSPDKNWKTYKQPYVLFCPRDWFFSKSFLPVKLSLKFSRAYQGSSLIKYRENLLKLVSNVLELDKKTTIIGIPFFLSQDIDLLFWIKDRLNKDQVERFLIIDREISAGEYISIAKKSKCIIGIRLHSLILGALTLKPMVPIVYSDKVSNFIKYMKLGSSSTYLENPNFDVDHVIKCYKRAIAPAQDIKYSSFLKQIQKTNEKSLDTAIKKHFL</sequence>
<dbReference type="EMBL" id="NPDR01000006">
    <property type="protein sequence ID" value="PJZ48421.1"/>
    <property type="molecule type" value="Genomic_DNA"/>
</dbReference>
<dbReference type="PANTHER" id="PTHR36836">
    <property type="entry name" value="COLANIC ACID BIOSYNTHESIS PROTEIN WCAK"/>
    <property type="match status" value="1"/>
</dbReference>
<dbReference type="AlphaFoldDB" id="A0A2M9YA41"/>
<dbReference type="RefSeq" id="WP_100711049.1">
    <property type="nucleotide sequence ID" value="NZ_NPDR01000006.1"/>
</dbReference>
<feature type="domain" description="Polysaccharide pyruvyl transferase" evidence="1">
    <location>
        <begin position="14"/>
        <end position="315"/>
    </location>
</feature>
<dbReference type="Proteomes" id="UP000231926">
    <property type="component" value="Unassembled WGS sequence"/>
</dbReference>
<proteinExistence type="predicted"/>
<dbReference type="Pfam" id="PF04230">
    <property type="entry name" value="PS_pyruv_trans"/>
    <property type="match status" value="1"/>
</dbReference>
<evidence type="ECO:0000313" key="3">
    <source>
        <dbReference type="Proteomes" id="UP000231926"/>
    </source>
</evidence>
<evidence type="ECO:0000313" key="2">
    <source>
        <dbReference type="EMBL" id="PJZ48421.1"/>
    </source>
</evidence>
<gene>
    <name evidence="2" type="ORF">CH362_14530</name>
</gene>
<dbReference type="OrthoDB" id="3199616at2"/>
<accession>A0A2M9YA41</accession>
<organism evidence="2 3">
    <name type="scientific">Leptospira saintgironsiae</name>
    <dbReference type="NCBI Taxonomy" id="2023183"/>
    <lineage>
        <taxon>Bacteria</taxon>
        <taxon>Pseudomonadati</taxon>
        <taxon>Spirochaetota</taxon>
        <taxon>Spirochaetia</taxon>
        <taxon>Leptospirales</taxon>
        <taxon>Leptospiraceae</taxon>
        <taxon>Leptospira</taxon>
    </lineage>
</organism>
<name>A0A2M9YA41_9LEPT</name>
<dbReference type="InterPro" id="IPR007345">
    <property type="entry name" value="Polysacch_pyruvyl_Trfase"/>
</dbReference>
<evidence type="ECO:0000259" key="1">
    <source>
        <dbReference type="Pfam" id="PF04230"/>
    </source>
</evidence>
<protein>
    <recommendedName>
        <fullName evidence="1">Polysaccharide pyruvyl transferase domain-containing protein</fullName>
    </recommendedName>
</protein>